<evidence type="ECO:0000313" key="2">
    <source>
        <dbReference type="EMBL" id="CAC9267929.1"/>
    </source>
</evidence>
<dbReference type="Proteomes" id="UP000834503">
    <property type="component" value="Unassembled WGS sequence"/>
</dbReference>
<accession>A0A9N8CSJ3</accession>
<comment type="caution">
    <text evidence="1">The sequence shown here is derived from an EMBL/GenBank/DDBJ whole genome shotgun (WGS) entry which is preliminary data.</text>
</comment>
<protein>
    <submittedName>
        <fullName evidence="1">Uncharacterized protein</fullName>
    </submittedName>
</protein>
<evidence type="ECO:0000313" key="1">
    <source>
        <dbReference type="EMBL" id="CAB5591956.1"/>
    </source>
</evidence>
<gene>
    <name evidence="1" type="ORF">GHA_04607</name>
    <name evidence="2" type="ORF">TML_06103</name>
</gene>
<dbReference type="Proteomes" id="UP000837205">
    <property type="component" value="Unassembled WGS sequence"/>
</dbReference>
<dbReference type="AlphaFoldDB" id="A0A9N8CSJ3"/>
<reference evidence="1" key="1">
    <citation type="submission" date="2020-05" db="EMBL/GenBank/DDBJ databases">
        <authorList>
            <person name="Delgado-Blas J."/>
        </authorList>
    </citation>
    <scope>NUCLEOTIDE SEQUENCE</scope>
    <source>
        <strain evidence="1">BB1459</strain>
        <strain evidence="2">BB1480</strain>
    </source>
</reference>
<sequence length="52" mass="5569">MAVRTAPKRGLEMKITTLMLVLAIVLSTFATKGPAINISGNTLQFGSFTQTK</sequence>
<evidence type="ECO:0000313" key="3">
    <source>
        <dbReference type="Proteomes" id="UP000834503"/>
    </source>
</evidence>
<name>A0A9N8CSJ3_9ENTR</name>
<keyword evidence="4" id="KW-1185">Reference proteome</keyword>
<organism evidence="1 3">
    <name type="scientific">Citrobacter werkmanii</name>
    <dbReference type="NCBI Taxonomy" id="67827"/>
    <lineage>
        <taxon>Bacteria</taxon>
        <taxon>Pseudomonadati</taxon>
        <taxon>Pseudomonadota</taxon>
        <taxon>Gammaproteobacteria</taxon>
        <taxon>Enterobacterales</taxon>
        <taxon>Enterobacteriaceae</taxon>
        <taxon>Citrobacter</taxon>
        <taxon>Citrobacter freundii complex</taxon>
    </lineage>
</organism>
<proteinExistence type="predicted"/>
<dbReference type="EMBL" id="CAIIUA010000005">
    <property type="protein sequence ID" value="CAC9267929.1"/>
    <property type="molecule type" value="Genomic_DNA"/>
</dbReference>
<evidence type="ECO:0000313" key="4">
    <source>
        <dbReference type="Proteomes" id="UP000837205"/>
    </source>
</evidence>
<dbReference type="EMBL" id="CAHPQX010000026">
    <property type="protein sequence ID" value="CAB5591956.1"/>
    <property type="molecule type" value="Genomic_DNA"/>
</dbReference>